<dbReference type="SUPFAM" id="SSF51556">
    <property type="entry name" value="Metallo-dependent hydrolases"/>
    <property type="match status" value="1"/>
</dbReference>
<dbReference type="GO" id="GO:0070573">
    <property type="term" value="F:metallodipeptidase activity"/>
    <property type="evidence" value="ECO:0007669"/>
    <property type="project" value="InterPro"/>
</dbReference>
<sequence length="255" mass="28120">QRSEHAKELHERLTVVDAHSDLLCDVIAKRKQGRTGIIEEDWVPMMKEGGINVRVAAIYIESSRVHEYALNGGLDIAIAWRKEVEESPSITPITKFEDVERAKEAGKIGLILSMEGAEPLGNDIELLHVFYILGLRLLTLTHALRNCIGDGAHFRPRKEGKVGGITDFGVKVIEECNNLGIVVDVSHLNDPGFWDTMELTKAPVVASHSNCRALQNYPRCLTDDQIKAIISNGGVIGMCSFSSSVDDDNPDLDHL</sequence>
<evidence type="ECO:0000313" key="1">
    <source>
        <dbReference type="EMBL" id="GAI32953.1"/>
    </source>
</evidence>
<evidence type="ECO:0008006" key="2">
    <source>
        <dbReference type="Google" id="ProtNLM"/>
    </source>
</evidence>
<dbReference type="PROSITE" id="PS51365">
    <property type="entry name" value="RENAL_DIPEPTIDASE_2"/>
    <property type="match status" value="1"/>
</dbReference>
<protein>
    <recommendedName>
        <fullName evidence="2">Membrane dipeptidase</fullName>
    </recommendedName>
</protein>
<proteinExistence type="predicted"/>
<dbReference type="Gene3D" id="3.20.20.140">
    <property type="entry name" value="Metal-dependent hydrolases"/>
    <property type="match status" value="1"/>
</dbReference>
<reference evidence="1" key="1">
    <citation type="journal article" date="2014" name="Front. Microbiol.">
        <title>High frequency of phylogenetically diverse reductive dehalogenase-homologous genes in deep subseafloor sedimentary metagenomes.</title>
        <authorList>
            <person name="Kawai M."/>
            <person name="Futagami T."/>
            <person name="Toyoda A."/>
            <person name="Takaki Y."/>
            <person name="Nishi S."/>
            <person name="Hori S."/>
            <person name="Arai W."/>
            <person name="Tsubouchi T."/>
            <person name="Morono Y."/>
            <person name="Uchiyama I."/>
            <person name="Ito T."/>
            <person name="Fujiyama A."/>
            <person name="Inagaki F."/>
            <person name="Takami H."/>
        </authorList>
    </citation>
    <scope>NUCLEOTIDE SEQUENCE</scope>
    <source>
        <strain evidence="1">Expedition CK06-06</strain>
    </source>
</reference>
<name>X1MNS8_9ZZZZ</name>
<dbReference type="GO" id="GO:0006508">
    <property type="term" value="P:proteolysis"/>
    <property type="evidence" value="ECO:0007669"/>
    <property type="project" value="InterPro"/>
</dbReference>
<dbReference type="PROSITE" id="PS00869">
    <property type="entry name" value="RENAL_DIPEPTIDASE_1"/>
    <property type="match status" value="1"/>
</dbReference>
<organism evidence="1">
    <name type="scientific">marine sediment metagenome</name>
    <dbReference type="NCBI Taxonomy" id="412755"/>
    <lineage>
        <taxon>unclassified sequences</taxon>
        <taxon>metagenomes</taxon>
        <taxon>ecological metagenomes</taxon>
    </lineage>
</organism>
<dbReference type="InterPro" id="IPR032466">
    <property type="entry name" value="Metal_Hydrolase"/>
</dbReference>
<dbReference type="InterPro" id="IPR000180">
    <property type="entry name" value="Dipep_AS"/>
</dbReference>
<comment type="caution">
    <text evidence="1">The sequence shown here is derived from an EMBL/GenBank/DDBJ whole genome shotgun (WGS) entry which is preliminary data.</text>
</comment>
<dbReference type="EMBL" id="BARV01030913">
    <property type="protein sequence ID" value="GAI32953.1"/>
    <property type="molecule type" value="Genomic_DNA"/>
</dbReference>
<feature type="non-terminal residue" evidence="1">
    <location>
        <position position="255"/>
    </location>
</feature>
<dbReference type="PANTHER" id="PTHR10443">
    <property type="entry name" value="MICROSOMAL DIPEPTIDASE"/>
    <property type="match status" value="1"/>
</dbReference>
<dbReference type="AlphaFoldDB" id="X1MNS8"/>
<dbReference type="PANTHER" id="PTHR10443:SF12">
    <property type="entry name" value="DIPEPTIDASE"/>
    <property type="match status" value="1"/>
</dbReference>
<feature type="non-terminal residue" evidence="1">
    <location>
        <position position="1"/>
    </location>
</feature>
<gene>
    <name evidence="1" type="ORF">S06H3_49010</name>
</gene>
<accession>X1MNS8</accession>
<dbReference type="InterPro" id="IPR008257">
    <property type="entry name" value="Pept_M19"/>
</dbReference>
<dbReference type="Pfam" id="PF01244">
    <property type="entry name" value="Peptidase_M19"/>
    <property type="match status" value="1"/>
</dbReference>